<comment type="similarity">
    <text evidence="2">Belongs to the NOP16 family.</text>
</comment>
<comment type="caution">
    <text evidence="5">The sequence shown here is derived from an EMBL/GenBank/DDBJ whole genome shotgun (WGS) entry which is preliminary data.</text>
</comment>
<evidence type="ECO:0000256" key="4">
    <source>
        <dbReference type="ARBA" id="ARBA00023242"/>
    </source>
</evidence>
<protein>
    <recommendedName>
        <fullName evidence="3">Nucleolar protein 16</fullName>
    </recommendedName>
</protein>
<proteinExistence type="inferred from homology"/>
<dbReference type="Pfam" id="PF09420">
    <property type="entry name" value="Nop16"/>
    <property type="match status" value="2"/>
</dbReference>
<name>A0AAD5M5F5_PYTIN</name>
<keyword evidence="6" id="KW-1185">Reference proteome</keyword>
<gene>
    <name evidence="5" type="ORF">P43SY_006400</name>
</gene>
<dbReference type="Proteomes" id="UP001209570">
    <property type="component" value="Unassembled WGS sequence"/>
</dbReference>
<dbReference type="GO" id="GO:0042273">
    <property type="term" value="P:ribosomal large subunit biogenesis"/>
    <property type="evidence" value="ECO:0007669"/>
    <property type="project" value="TreeGrafter"/>
</dbReference>
<dbReference type="EMBL" id="JAKCXM010000350">
    <property type="protein sequence ID" value="KAJ0395338.1"/>
    <property type="molecule type" value="Genomic_DNA"/>
</dbReference>
<evidence type="ECO:0000256" key="2">
    <source>
        <dbReference type="ARBA" id="ARBA00008479"/>
    </source>
</evidence>
<comment type="subcellular location">
    <subcellularLocation>
        <location evidence="1">Nucleus</location>
        <location evidence="1">Nucleolus</location>
    </subcellularLocation>
</comment>
<sequence length="167" mass="19669">MPRYGTKIKRRNKTKIKRKVKPLRRYKTRFVGDDRIREQWDHKLTTKQNYERIGLNADPNSHQEIKKSIDGAESALDDQPTQLFHVPDSDILSERNPRRPENYMSEVEIAYLRPLIAKHGDNFKAMERDLKLNKDQWTDSKLKRRCARLALLDAKVIRNASEPTNSS</sequence>
<dbReference type="GO" id="GO:0005730">
    <property type="term" value="C:nucleolus"/>
    <property type="evidence" value="ECO:0007669"/>
    <property type="project" value="UniProtKB-SubCell"/>
</dbReference>
<evidence type="ECO:0000313" key="6">
    <source>
        <dbReference type="Proteomes" id="UP001209570"/>
    </source>
</evidence>
<accession>A0AAD5M5F5</accession>
<reference evidence="5" key="1">
    <citation type="submission" date="2021-12" db="EMBL/GenBank/DDBJ databases">
        <title>Prjna785345.</title>
        <authorList>
            <person name="Rujirawat T."/>
            <person name="Krajaejun T."/>
        </authorList>
    </citation>
    <scope>NUCLEOTIDE SEQUENCE</scope>
    <source>
        <strain evidence="5">Pi057C3</strain>
    </source>
</reference>
<evidence type="ECO:0000256" key="3">
    <source>
        <dbReference type="ARBA" id="ARBA00015522"/>
    </source>
</evidence>
<dbReference type="InterPro" id="IPR019002">
    <property type="entry name" value="Ribosome_biogenesis_Nop16"/>
</dbReference>
<evidence type="ECO:0000313" key="5">
    <source>
        <dbReference type="EMBL" id="KAJ0395338.1"/>
    </source>
</evidence>
<organism evidence="5 6">
    <name type="scientific">Pythium insidiosum</name>
    <name type="common">Pythiosis disease agent</name>
    <dbReference type="NCBI Taxonomy" id="114742"/>
    <lineage>
        <taxon>Eukaryota</taxon>
        <taxon>Sar</taxon>
        <taxon>Stramenopiles</taxon>
        <taxon>Oomycota</taxon>
        <taxon>Peronosporomycetes</taxon>
        <taxon>Pythiales</taxon>
        <taxon>Pythiaceae</taxon>
        <taxon>Pythium</taxon>
    </lineage>
</organism>
<keyword evidence="4" id="KW-0539">Nucleus</keyword>
<evidence type="ECO:0000256" key="1">
    <source>
        <dbReference type="ARBA" id="ARBA00004604"/>
    </source>
</evidence>
<dbReference type="PANTHER" id="PTHR13243:SF1">
    <property type="entry name" value="NUCLEOLAR PROTEIN 16"/>
    <property type="match status" value="1"/>
</dbReference>
<dbReference type="AlphaFoldDB" id="A0AAD5M5F5"/>
<dbReference type="PANTHER" id="PTHR13243">
    <property type="entry name" value="HSPC111 PROTEIN-RELATED"/>
    <property type="match status" value="1"/>
</dbReference>